<accession>A0ABV2ZP70</accession>
<evidence type="ECO:0000313" key="1">
    <source>
        <dbReference type="EMBL" id="MEU3784362.1"/>
    </source>
</evidence>
<comment type="caution">
    <text evidence="1">The sequence shown here is derived from an EMBL/GenBank/DDBJ whole genome shotgun (WGS) entry which is preliminary data.</text>
</comment>
<organism evidence="1 2">
    <name type="scientific">Streptomyces sp. 900129855</name>
    <dbReference type="NCBI Taxonomy" id="3155129"/>
    <lineage>
        <taxon>Bacteria</taxon>
        <taxon>Bacillati</taxon>
        <taxon>Actinomycetota</taxon>
        <taxon>Actinomycetes</taxon>
        <taxon>Kitasatosporales</taxon>
        <taxon>Streptomycetaceae</taxon>
        <taxon>Streptomyces</taxon>
    </lineage>
</organism>
<proteinExistence type="predicted"/>
<gene>
    <name evidence="1" type="ORF">AB0E89_28080</name>
</gene>
<sequence length="334" mass="35912">MDEMTPVRGLRADAPVPDHARLTPARQRLLAEIAGPRRDRSGWRLKTLGAVAAVVAVASLSTVTLRADHSAPAKPAPRPNQWVYQHVRVDGWQCAYAKSGGEYSEIGVLDLYPGHGRACNATPTTSRSSDRWVRYDGDVFAGPGSGGQGTDDVRTAAALGPPARRMLAPQDMDALVATLPDDPDAALRTILKKSVPSRSTSAGRLTQAQRDFDEILEVLSGSTDLPPDKARTIYRIIMSLDEVTKPVKVTDGADRTVLVIGVDGNFRDYSYQRNGIQVLLDPETYAYRGVRWVAGLDYYVGGKSSGGPFVAKGTVIATDTRVSTEIVDGPGKRG</sequence>
<dbReference type="Proteomes" id="UP001550739">
    <property type="component" value="Unassembled WGS sequence"/>
</dbReference>
<reference evidence="1 2" key="1">
    <citation type="submission" date="2024-06" db="EMBL/GenBank/DDBJ databases">
        <title>The Natural Products Discovery Center: Release of the First 8490 Sequenced Strains for Exploring Actinobacteria Biosynthetic Diversity.</title>
        <authorList>
            <person name="Kalkreuter E."/>
            <person name="Kautsar S.A."/>
            <person name="Yang D."/>
            <person name="Bader C.D."/>
            <person name="Teijaro C.N."/>
            <person name="Fluegel L."/>
            <person name="Davis C.M."/>
            <person name="Simpson J.R."/>
            <person name="Lauterbach L."/>
            <person name="Steele A.D."/>
            <person name="Gui C."/>
            <person name="Meng S."/>
            <person name="Li G."/>
            <person name="Viehrig K."/>
            <person name="Ye F."/>
            <person name="Su P."/>
            <person name="Kiefer A.F."/>
            <person name="Nichols A."/>
            <person name="Cepeda A.J."/>
            <person name="Yan W."/>
            <person name="Fan B."/>
            <person name="Jiang Y."/>
            <person name="Adhikari A."/>
            <person name="Zheng C.-J."/>
            <person name="Schuster L."/>
            <person name="Cowan T.M."/>
            <person name="Smanski M.J."/>
            <person name="Chevrette M.G."/>
            <person name="De Carvalho L.P.S."/>
            <person name="Shen B."/>
        </authorList>
    </citation>
    <scope>NUCLEOTIDE SEQUENCE [LARGE SCALE GENOMIC DNA]</scope>
    <source>
        <strain evidence="1 2">NPDC033843</strain>
    </source>
</reference>
<keyword evidence="2" id="KW-1185">Reference proteome</keyword>
<protein>
    <submittedName>
        <fullName evidence="1">Uncharacterized protein</fullName>
    </submittedName>
</protein>
<dbReference type="EMBL" id="JBEZVE010000015">
    <property type="protein sequence ID" value="MEU3784362.1"/>
    <property type="molecule type" value="Genomic_DNA"/>
</dbReference>
<dbReference type="RefSeq" id="WP_361705697.1">
    <property type="nucleotide sequence ID" value="NZ_JBEZVE010000015.1"/>
</dbReference>
<evidence type="ECO:0000313" key="2">
    <source>
        <dbReference type="Proteomes" id="UP001550739"/>
    </source>
</evidence>
<name>A0ABV2ZP70_9ACTN</name>